<evidence type="ECO:0000256" key="3">
    <source>
        <dbReference type="ARBA" id="ARBA00022833"/>
    </source>
</evidence>
<dbReference type="AlphaFoldDB" id="A0A8J8P2A3"/>
<organism evidence="8 9">
    <name type="scientific">Halteria grandinella</name>
    <dbReference type="NCBI Taxonomy" id="5974"/>
    <lineage>
        <taxon>Eukaryota</taxon>
        <taxon>Sar</taxon>
        <taxon>Alveolata</taxon>
        <taxon>Ciliophora</taxon>
        <taxon>Intramacronucleata</taxon>
        <taxon>Spirotrichea</taxon>
        <taxon>Stichotrichia</taxon>
        <taxon>Sporadotrichida</taxon>
        <taxon>Halteriidae</taxon>
        <taxon>Halteria</taxon>
    </lineage>
</organism>
<proteinExistence type="predicted"/>
<dbReference type="EMBL" id="RRYP01001707">
    <property type="protein sequence ID" value="TNV85588.1"/>
    <property type="molecule type" value="Genomic_DNA"/>
</dbReference>
<evidence type="ECO:0000256" key="2">
    <source>
        <dbReference type="ARBA" id="ARBA00022771"/>
    </source>
</evidence>
<keyword evidence="9" id="KW-1185">Reference proteome</keyword>
<evidence type="ECO:0000313" key="9">
    <source>
        <dbReference type="Proteomes" id="UP000785679"/>
    </source>
</evidence>
<keyword evidence="4" id="KW-0175">Coiled coil</keyword>
<evidence type="ECO:0000259" key="7">
    <source>
        <dbReference type="PROSITE" id="PS51292"/>
    </source>
</evidence>
<feature type="domain" description="FHA" evidence="6">
    <location>
        <begin position="654"/>
        <end position="700"/>
    </location>
</feature>
<evidence type="ECO:0000259" key="6">
    <source>
        <dbReference type="PROSITE" id="PS50006"/>
    </source>
</evidence>
<dbReference type="InterPro" id="IPR011016">
    <property type="entry name" value="Znf_RING-CH"/>
</dbReference>
<feature type="region of interest" description="Disordered" evidence="5">
    <location>
        <begin position="447"/>
        <end position="471"/>
    </location>
</feature>
<reference evidence="8" key="1">
    <citation type="submission" date="2019-06" db="EMBL/GenBank/DDBJ databases">
        <authorList>
            <person name="Zheng W."/>
        </authorList>
    </citation>
    <scope>NUCLEOTIDE SEQUENCE</scope>
    <source>
        <strain evidence="8">QDHG01</strain>
    </source>
</reference>
<keyword evidence="2" id="KW-0863">Zinc-finger</keyword>
<evidence type="ECO:0000313" key="8">
    <source>
        <dbReference type="EMBL" id="TNV85588.1"/>
    </source>
</evidence>
<feature type="compositionally biased region" description="Polar residues" evidence="5">
    <location>
        <begin position="1"/>
        <end position="20"/>
    </location>
</feature>
<dbReference type="CDD" id="cd00060">
    <property type="entry name" value="FHA"/>
    <property type="match status" value="1"/>
</dbReference>
<dbReference type="InterPro" id="IPR000253">
    <property type="entry name" value="FHA_dom"/>
</dbReference>
<dbReference type="Gene3D" id="3.30.40.10">
    <property type="entry name" value="Zinc/RING finger domain, C3HC4 (zinc finger)"/>
    <property type="match status" value="1"/>
</dbReference>
<evidence type="ECO:0000256" key="1">
    <source>
        <dbReference type="ARBA" id="ARBA00022723"/>
    </source>
</evidence>
<dbReference type="PANTHER" id="PTHR46210">
    <property type="entry name" value="FHA DOMAIN-CONTAINING PROTEIN"/>
    <property type="match status" value="1"/>
</dbReference>
<dbReference type="CDD" id="cd16495">
    <property type="entry name" value="RING_CH-C4HC3_MARCH"/>
    <property type="match status" value="1"/>
</dbReference>
<comment type="caution">
    <text evidence="8">The sequence shown here is derived from an EMBL/GenBank/DDBJ whole genome shotgun (WGS) entry which is preliminary data.</text>
</comment>
<gene>
    <name evidence="8" type="ORF">FGO68_gene12891</name>
</gene>
<accession>A0A8J8P2A3</accession>
<evidence type="ECO:0000256" key="5">
    <source>
        <dbReference type="SAM" id="MobiDB-lite"/>
    </source>
</evidence>
<dbReference type="Proteomes" id="UP000785679">
    <property type="component" value="Unassembled WGS sequence"/>
</dbReference>
<dbReference type="SUPFAM" id="SSF49879">
    <property type="entry name" value="SMAD/FHA domain"/>
    <property type="match status" value="1"/>
</dbReference>
<dbReference type="PROSITE" id="PS50006">
    <property type="entry name" value="FHA_DOMAIN"/>
    <property type="match status" value="1"/>
</dbReference>
<keyword evidence="1" id="KW-0479">Metal-binding</keyword>
<evidence type="ECO:0000256" key="4">
    <source>
        <dbReference type="SAM" id="Coils"/>
    </source>
</evidence>
<dbReference type="SMART" id="SM00744">
    <property type="entry name" value="RINGv"/>
    <property type="match status" value="1"/>
</dbReference>
<dbReference type="PANTHER" id="PTHR46210:SF1">
    <property type="entry name" value="FHA DOMAIN-CONTAINING PROTEIN"/>
    <property type="match status" value="1"/>
</dbReference>
<name>A0A8J8P2A3_HALGN</name>
<dbReference type="InterPro" id="IPR008984">
    <property type="entry name" value="SMAD_FHA_dom_sf"/>
</dbReference>
<feature type="compositionally biased region" description="Polar residues" evidence="5">
    <location>
        <begin position="28"/>
        <end position="42"/>
    </location>
</feature>
<feature type="compositionally biased region" description="Polar residues" evidence="5">
    <location>
        <begin position="447"/>
        <end position="463"/>
    </location>
</feature>
<dbReference type="InterPro" id="IPR013083">
    <property type="entry name" value="Znf_RING/FYVE/PHD"/>
</dbReference>
<keyword evidence="3" id="KW-0862">Zinc</keyword>
<feature type="domain" description="RING-CH-type" evidence="7">
    <location>
        <begin position="532"/>
        <end position="608"/>
    </location>
</feature>
<dbReference type="SUPFAM" id="SSF57850">
    <property type="entry name" value="RING/U-box"/>
    <property type="match status" value="1"/>
</dbReference>
<dbReference type="Pfam" id="PF00498">
    <property type="entry name" value="FHA"/>
    <property type="match status" value="1"/>
</dbReference>
<evidence type="ECO:0008006" key="10">
    <source>
        <dbReference type="Google" id="ProtNLM"/>
    </source>
</evidence>
<dbReference type="Pfam" id="PF12906">
    <property type="entry name" value="RINGv"/>
    <property type="match status" value="1"/>
</dbReference>
<dbReference type="Gene3D" id="2.60.200.20">
    <property type="match status" value="1"/>
</dbReference>
<dbReference type="GO" id="GO:0008270">
    <property type="term" value="F:zinc ion binding"/>
    <property type="evidence" value="ECO:0007669"/>
    <property type="project" value="UniProtKB-KW"/>
</dbReference>
<sequence length="1180" mass="133844">MQQANSNRQVSQQFPLQIPNTAGLGSLRPSNTLSGSGTNQNRMRNSLNAQTAFELRSFDTRNAHYFYGSNGGAPLMGNAMHQGKDNNSTLGDQHFIPIKTQGNQSNQQMAGLKTSANTVNSSLQLYPVPINQSVKIQAMTWHRDSHGLFDFEANLYKKQQMAVKGTGVLGRDSRDESIQYYRAGIIKDTSDEPLSTIVYSQGQYFVYHQSDVNMKEISQPTYNPNVNQDRDEMSPALKELSKKSYLIIKQRLLPKQYQIASAFLKPKNVQNPENSQEYFENRGVILRTGDVIKFGRVPFKVKENSVQIVHPQRNKGESEWSFYDDEDEGIEDLENGGIEKGNLTDVDSADLDREDIMLGKEEESMLQSAHASNLFYQNQKTRAGRMGTMAGDAQVNGINVNVDVGFGDGYGDLQSDFENPQLMNNRSNFADDMHSQQLHMRNNSLIEQNPGSHRQLNPAQQADNGFGDTSHIDSLGGRLNPSVFLYGMNPQPYFGSSIENSPDLHDLEKFKQERIQERKAKLKAKLAASRKDEQAVPRSCRICLGDENEDDNELISPCKCSGTMKYIHLKCLQEWLNGKKSVRELPYSTIYLYRNSQCELCKVHFPAVVKEKNKKIEIFKLNRPSEGHFIVLEVLGMPNGKTFQVIRLTDRHSLKVGRGHDSDVRVADISVSRCHSLLRFDSVNNQVILSDYHSKFGTLILIRQPLRIPGIGIFDGEKGALNQEIMIQCGRTAYSLQLETQKVSLIQQLCKCLNPSWNINKKQTKDEGQDSSEEFFIVHDELPKDLATKYKKILMRDKWKAFVLYQQMTQQSIAMKAQQSALYTGKANEDGNDLDPNIHNRQMLSEAEYFGIQLDENSRRIGRDSMLRGSHQGQLSIPFQTPVRKNTNKIMPFQYNLNHSVTSADNARNLAPNASQLQGNRTRGLVSPVNNQQPRQSQAHDHHADFSTGYIGDLNNRIAVQNRTSTFIQPSNVHSLSPAADGEERIGRPHLSSMEAYGPQNILVRVENLGDESQIVIQEQQNDSVQLQGVAEHNLSLEGQERRRSELQQEEEKLMDEILEHEHQSLNVSLSQHRRQTLQAEQQIHRQSINSRDQVNILQEGNQNVMQLIENDLDEEPMVVEIINQEQSLDFRQESPSQLSHRVERILSHALEEDQQRSQRQVQEPPSRVLHQEEGDLGNL</sequence>
<feature type="region of interest" description="Disordered" evidence="5">
    <location>
        <begin position="1"/>
        <end position="42"/>
    </location>
</feature>
<dbReference type="OrthoDB" id="264354at2759"/>
<feature type="coiled-coil region" evidence="4">
    <location>
        <begin position="1030"/>
        <end position="1064"/>
    </location>
</feature>
<feature type="region of interest" description="Disordered" evidence="5">
    <location>
        <begin position="1151"/>
        <end position="1180"/>
    </location>
</feature>
<dbReference type="PROSITE" id="PS51292">
    <property type="entry name" value="ZF_RING_CH"/>
    <property type="match status" value="1"/>
</dbReference>
<protein>
    <recommendedName>
        <fullName evidence="10">FHA domain-containing protein</fullName>
    </recommendedName>
</protein>